<dbReference type="EMBL" id="BKCJ011775420">
    <property type="protein sequence ID" value="GFD51865.1"/>
    <property type="molecule type" value="Genomic_DNA"/>
</dbReference>
<accession>A0A699WW72</accession>
<dbReference type="AlphaFoldDB" id="A0A699WW72"/>
<gene>
    <name evidence="1" type="ORF">Tci_923834</name>
</gene>
<feature type="non-terminal residue" evidence="1">
    <location>
        <position position="1"/>
    </location>
</feature>
<reference evidence="1" key="1">
    <citation type="journal article" date="2019" name="Sci. Rep.">
        <title>Draft genome of Tanacetum cinerariifolium, the natural source of mosquito coil.</title>
        <authorList>
            <person name="Yamashiro T."/>
            <person name="Shiraishi A."/>
            <person name="Satake H."/>
            <person name="Nakayama K."/>
        </authorList>
    </citation>
    <scope>NUCLEOTIDE SEQUENCE</scope>
</reference>
<sequence>LGNLDEEGEMNEIEGMVNREKVDVFINKKKKPTLEECADWNEDMLHYFKQRWKLLMDKDDNDATSVELDVFSMNDGMAQEINEWDIRGKDENVLQDC</sequence>
<evidence type="ECO:0000313" key="1">
    <source>
        <dbReference type="EMBL" id="GFD51865.1"/>
    </source>
</evidence>
<name>A0A699WW72_TANCI</name>
<proteinExistence type="predicted"/>
<comment type="caution">
    <text evidence="1">The sequence shown here is derived from an EMBL/GenBank/DDBJ whole genome shotgun (WGS) entry which is preliminary data.</text>
</comment>
<protein>
    <submittedName>
        <fullName evidence="1">Zinc knuckle CX2CX4HX4C</fullName>
    </submittedName>
</protein>
<organism evidence="1">
    <name type="scientific">Tanacetum cinerariifolium</name>
    <name type="common">Dalmatian daisy</name>
    <name type="synonym">Chrysanthemum cinerariifolium</name>
    <dbReference type="NCBI Taxonomy" id="118510"/>
    <lineage>
        <taxon>Eukaryota</taxon>
        <taxon>Viridiplantae</taxon>
        <taxon>Streptophyta</taxon>
        <taxon>Embryophyta</taxon>
        <taxon>Tracheophyta</taxon>
        <taxon>Spermatophyta</taxon>
        <taxon>Magnoliopsida</taxon>
        <taxon>eudicotyledons</taxon>
        <taxon>Gunneridae</taxon>
        <taxon>Pentapetalae</taxon>
        <taxon>asterids</taxon>
        <taxon>campanulids</taxon>
        <taxon>Asterales</taxon>
        <taxon>Asteraceae</taxon>
        <taxon>Asteroideae</taxon>
        <taxon>Anthemideae</taxon>
        <taxon>Anthemidinae</taxon>
        <taxon>Tanacetum</taxon>
    </lineage>
</organism>